<keyword evidence="2" id="KW-0732">Signal</keyword>
<dbReference type="InterPro" id="IPR005546">
    <property type="entry name" value="Autotransporte_beta"/>
</dbReference>
<evidence type="ECO:0000313" key="4">
    <source>
        <dbReference type="EMBL" id="WZU68015.1"/>
    </source>
</evidence>
<dbReference type="RefSeq" id="WP_342077309.1">
    <property type="nucleotide sequence ID" value="NZ_CP151767.2"/>
</dbReference>
<feature type="signal peptide" evidence="2">
    <location>
        <begin position="1"/>
        <end position="24"/>
    </location>
</feature>
<dbReference type="Gene3D" id="2.160.20.20">
    <property type="match status" value="1"/>
</dbReference>
<name>A0AAN0MAH4_9RHOB</name>
<sequence>MNTTAILCVLSSVFVAITPDLANADTLQWDLEFGPGNNGPQPDPGTGTFSGVWENEGASPENENWFDPDDNRNEEFENDSDDEVFFGDAAAPLGGTPATVTVVGTVAPAAITFGEPGYTIEGGTLYVGGDAGFGSVDTLAIEVASGSAVVNSDLVIEDDVTVNVAGGAGVLTLGGSTTGADTTVALITVGGGGLVVSGTINDNVTNDGGTVTVDGTVAAVTASDGDTINNGQINGATVVDGAGATFENNSALNATLEVSAGSFDNETGGTVDGLSTISGTGIVNANGGDFAGGILLNGGTLEVNEDTADAGQVTNNGGTVNVDPTRTLTTTLFEHQGGNTNVSGTIAGPVEVEGGDAANSFNNNGVVAGAVTVTDGVFNNGSADGTTPGDVQGTVDVAGAAAVFNHNAGSNITDTLTIGAGDAGGTVEANGGTFGGDIIVESGAFNVNADLDTVATGSALDNRGGDVVVGEGVTLTTDLTQSGGRTIISGTTPANRGTIIDADGFDVTAGEVLNSGQMTGAVNVSGAGSVTNEANGLIDDLVTVEDDGTLNAAGGTFTTGIDAQGGNINITADSTFTTFDLDNQGATVDIASGVELTDDVTNTSGDMSSSGLITGTLDIDGGSFTQNADSGPTDGVSGDVTVAGGIMNAEGGTFASGIDVAPGGTLNVGDGVAGDADVTADVVNTGGAVNILTDGQLTGGIENSAGDTDIADGGVLSGGVVLTGPDASSSLTVAGVIADGPAGGTDVVDQQGGTLTLDGENADIQIAVDQTGGAIVANEGAFSGGVTGTSGSIDINGDVSGDVSVEGSAFAINTGGNLTGNVTMTTGATIAGTNDGTLTGTLFADVGTFENNGAIPGPTGGGNAIEINGGVVNNNTGGTVDGATVLRDGTLNANGGDFAGGITVQQVGPAVSALNVNDDLAGDITNGGLAPAVPGGTVTINAGNAVDGTVTNNAGSTIVSGRVDDVLNVAGGTVTTNAGSAVGQGTNVSDGTLTANGGSFEGGINATGGQVDVDGDIAIGAGAALVADDGLVDIDAGVTVTGDVQANNSGGTADSVVTNAGIITGAVTVGTLTEGGAGASFVNTGTVDSALTVNNGTAENNTGGMLDGGVSVTDGGVFTLNDGAIGAASTVETGGTFDVLGGSFVPGIDNDGGTINVDASATGAIRNSVGDTVIAAPATLTGAVTNGDDGTLDLDGTISGTLDNDGGIVNAAGTVTSAATNANTAGGAGPEDGKIVVATGDIADFTGGLTNSDGGELQISGRLNGPVTNADDGIVTVTGGTLGGALQNAGEATFAGASTAADVLDNTGTLNIGSAGLGVGALNVTGTLTNQATGTLNVGAGSTLTSANPITNNGLIDLSGSILSRLDNNSQIDVNGGSFGGPVNNSSAGTITLNGTAGPDMLNFGGDLSNTGLIDLSTGTPDVGDMLVVNGALSGNGRYAMDVNLSDTDSGTDTIQVVGGAATGNWVIDFNVLESGGEPGDQIRVVDVDSGFNAANTYDLTFTGLPDFGEPIVYVPSQITEAGNPDQGDFFIQNALNPGIGALAGSIVLTQSLIGSVINRPSSPFVSGLAYDDPQPCGPGLWARGIGGQADSSGEVAEQNENGFSFDGEISADYYGLQGGGDLACFNGYFDGWDISAGAIGGFNEGSTEQPVFALVGDGAGGLVVGDQLTSVTRVQFDQTYGGVYLTGARNQFSVDLQYRLEQTNFVANNEGAGGFSGLGLEESAFSSEASTFSGSISYAVPFGENNLSFIPTGGFAYTQVATDRISFSDGSSVQVEDFTSETLFIGGTISRTSFGEDGTSALNQFGTVTFYNDFAEAPTSVYSPDAASGEAPRSVVGENLGGYGEISAGLNYLQILQPGAPLGAKQISASIRGDLRGSDQLQSWGLTTQFRVQF</sequence>
<dbReference type="InterPro" id="IPR012332">
    <property type="entry name" value="Autotransporter_pectin_lyase_C"/>
</dbReference>
<evidence type="ECO:0000259" key="3">
    <source>
        <dbReference type="PROSITE" id="PS51208"/>
    </source>
</evidence>
<feature type="domain" description="Autotransporter" evidence="3">
    <location>
        <begin position="1574"/>
        <end position="1895"/>
    </location>
</feature>
<dbReference type="EMBL" id="CP151767">
    <property type="protein sequence ID" value="WZU68015.1"/>
    <property type="molecule type" value="Genomic_DNA"/>
</dbReference>
<feature type="region of interest" description="Disordered" evidence="1">
    <location>
        <begin position="32"/>
        <end position="78"/>
    </location>
</feature>
<dbReference type="KEGG" id="yrh:AABB31_03460"/>
<dbReference type="PROSITE" id="PS51208">
    <property type="entry name" value="AUTOTRANSPORTER"/>
    <property type="match status" value="1"/>
</dbReference>
<proteinExistence type="predicted"/>
<evidence type="ECO:0000256" key="1">
    <source>
        <dbReference type="SAM" id="MobiDB-lite"/>
    </source>
</evidence>
<gene>
    <name evidence="4" type="ORF">AABB31_03460</name>
</gene>
<dbReference type="Proteomes" id="UP001470809">
    <property type="component" value="Chromosome"/>
</dbReference>
<feature type="chain" id="PRO_5042984695" description="Autotransporter domain-containing protein" evidence="2">
    <location>
        <begin position="25"/>
        <end position="1895"/>
    </location>
</feature>
<evidence type="ECO:0000256" key="2">
    <source>
        <dbReference type="SAM" id="SignalP"/>
    </source>
</evidence>
<dbReference type="InterPro" id="IPR011050">
    <property type="entry name" value="Pectin_lyase_fold/virulence"/>
</dbReference>
<organism evidence="4 5">
    <name type="scientific">Yoonia rhodophyticola</name>
    <dbReference type="NCBI Taxonomy" id="3137370"/>
    <lineage>
        <taxon>Bacteria</taxon>
        <taxon>Pseudomonadati</taxon>
        <taxon>Pseudomonadota</taxon>
        <taxon>Alphaproteobacteria</taxon>
        <taxon>Rhodobacterales</taxon>
        <taxon>Paracoccaceae</taxon>
        <taxon>Yoonia</taxon>
    </lineage>
</organism>
<keyword evidence="5" id="KW-1185">Reference proteome</keyword>
<evidence type="ECO:0000313" key="5">
    <source>
        <dbReference type="Proteomes" id="UP001470809"/>
    </source>
</evidence>
<feature type="compositionally biased region" description="Low complexity" evidence="1">
    <location>
        <begin position="34"/>
        <end position="47"/>
    </location>
</feature>
<dbReference type="InterPro" id="IPR036709">
    <property type="entry name" value="Autotransporte_beta_dom_sf"/>
</dbReference>
<dbReference type="SUPFAM" id="SSF51126">
    <property type="entry name" value="Pectin lyase-like"/>
    <property type="match status" value="1"/>
</dbReference>
<protein>
    <recommendedName>
        <fullName evidence="3">Autotransporter domain-containing protein</fullName>
    </recommendedName>
</protein>
<reference evidence="4" key="1">
    <citation type="submission" date="2024-08" db="EMBL/GenBank/DDBJ databases">
        <title>Phylogenomic analyses of a clade within the roseobacter group suggest taxonomic reassignments of species of the genera Aestuariivita, Citreicella, Loktanella, Nautella, Pelagibaca, Ruegeria, Thalassobius, Thiobacimonas and Tropicibacter, and the proposal o.</title>
        <authorList>
            <person name="Jeon C.O."/>
        </authorList>
    </citation>
    <scope>NUCLEOTIDE SEQUENCE</scope>
    <source>
        <strain evidence="4">SS1-5</strain>
    </source>
</reference>
<dbReference type="SUPFAM" id="SSF103515">
    <property type="entry name" value="Autotransporter"/>
    <property type="match status" value="1"/>
</dbReference>
<accession>A0AAN0MAH4</accession>